<name>A0AAN8KLG9_9TELE</name>
<dbReference type="InterPro" id="IPR036397">
    <property type="entry name" value="RNaseH_sf"/>
</dbReference>
<evidence type="ECO:0000313" key="1">
    <source>
        <dbReference type="EMBL" id="KAK6291270.1"/>
    </source>
</evidence>
<dbReference type="Proteomes" id="UP001356427">
    <property type="component" value="Unassembled WGS sequence"/>
</dbReference>
<reference evidence="1 2" key="1">
    <citation type="submission" date="2021-04" db="EMBL/GenBank/DDBJ databases">
        <authorList>
            <person name="De Guttry C."/>
            <person name="Zahm M."/>
            <person name="Klopp C."/>
            <person name="Cabau C."/>
            <person name="Louis A."/>
            <person name="Berthelot C."/>
            <person name="Parey E."/>
            <person name="Roest Crollius H."/>
            <person name="Montfort J."/>
            <person name="Robinson-Rechavi M."/>
            <person name="Bucao C."/>
            <person name="Bouchez O."/>
            <person name="Gislard M."/>
            <person name="Lluch J."/>
            <person name="Milhes M."/>
            <person name="Lampietro C."/>
            <person name="Lopez Roques C."/>
            <person name="Donnadieu C."/>
            <person name="Braasch I."/>
            <person name="Desvignes T."/>
            <person name="Postlethwait J."/>
            <person name="Bobe J."/>
            <person name="Wedekind C."/>
            <person name="Guiguen Y."/>
        </authorList>
    </citation>
    <scope>NUCLEOTIDE SEQUENCE [LARGE SCALE GENOMIC DNA]</scope>
    <source>
        <strain evidence="1">Cs_M1</strain>
        <tissue evidence="1">Blood</tissue>
    </source>
</reference>
<dbReference type="EMBL" id="JAGTTL010000040">
    <property type="protein sequence ID" value="KAK6291270.1"/>
    <property type="molecule type" value="Genomic_DNA"/>
</dbReference>
<dbReference type="GO" id="GO:0003676">
    <property type="term" value="F:nucleic acid binding"/>
    <property type="evidence" value="ECO:0007669"/>
    <property type="project" value="InterPro"/>
</dbReference>
<keyword evidence="2" id="KW-1185">Reference proteome</keyword>
<proteinExistence type="predicted"/>
<gene>
    <name evidence="1" type="ORF">J4Q44_G00380360</name>
</gene>
<dbReference type="Gene3D" id="3.30.420.10">
    <property type="entry name" value="Ribonuclease H-like superfamily/Ribonuclease H"/>
    <property type="match status" value="1"/>
</dbReference>
<accession>A0AAN8KLG9</accession>
<protein>
    <submittedName>
        <fullName evidence="1">Uncharacterized protein</fullName>
    </submittedName>
</protein>
<feature type="non-terminal residue" evidence="1">
    <location>
        <position position="1"/>
    </location>
</feature>
<comment type="caution">
    <text evidence="1">The sequence shown here is derived from an EMBL/GenBank/DDBJ whole genome shotgun (WGS) entry which is preliminary data.</text>
</comment>
<organism evidence="1 2">
    <name type="scientific">Coregonus suidteri</name>
    <dbReference type="NCBI Taxonomy" id="861788"/>
    <lineage>
        <taxon>Eukaryota</taxon>
        <taxon>Metazoa</taxon>
        <taxon>Chordata</taxon>
        <taxon>Craniata</taxon>
        <taxon>Vertebrata</taxon>
        <taxon>Euteleostomi</taxon>
        <taxon>Actinopterygii</taxon>
        <taxon>Neopterygii</taxon>
        <taxon>Teleostei</taxon>
        <taxon>Protacanthopterygii</taxon>
        <taxon>Salmoniformes</taxon>
        <taxon>Salmonidae</taxon>
        <taxon>Coregoninae</taxon>
        <taxon>Coregonus</taxon>
    </lineage>
</organism>
<dbReference type="AlphaFoldDB" id="A0AAN8KLG9"/>
<evidence type="ECO:0000313" key="2">
    <source>
        <dbReference type="Proteomes" id="UP001356427"/>
    </source>
</evidence>
<sequence>LHLHNGGLLHQVYEWNRSKDPLVDEQPERWPECLESIMFGLRTKKQMTTGFSPFFLLFGKEGRYPTRSLEHFRKSVIWRLLRGGRGGPSSSLNFIKIKSFLDKTILNIITYHQIII</sequence>